<accession>A0A0F4Z9T5</accession>
<dbReference type="Proteomes" id="UP000033483">
    <property type="component" value="Unassembled WGS sequence"/>
</dbReference>
<dbReference type="GO" id="GO:0000339">
    <property type="term" value="F:RNA cap binding"/>
    <property type="evidence" value="ECO:0007669"/>
    <property type="project" value="InterPro"/>
</dbReference>
<dbReference type="Pfam" id="PF09088">
    <property type="entry name" value="MIF4G_like"/>
    <property type="match status" value="1"/>
</dbReference>
<feature type="domain" description="MIF4G-like type 1" evidence="3">
    <location>
        <begin position="327"/>
        <end position="517"/>
    </location>
</feature>
<dbReference type="OrthoDB" id="10252707at2759"/>
<evidence type="ECO:0000256" key="2">
    <source>
        <dbReference type="SAM" id="MobiDB-lite"/>
    </source>
</evidence>
<dbReference type="InterPro" id="IPR015172">
    <property type="entry name" value="MIF4G-like_typ-1"/>
</dbReference>
<dbReference type="EMBL" id="LAEV01001948">
    <property type="protein sequence ID" value="KKA26916.1"/>
    <property type="molecule type" value="Genomic_DNA"/>
</dbReference>
<feature type="compositionally biased region" description="Basic and acidic residues" evidence="2">
    <location>
        <begin position="20"/>
        <end position="36"/>
    </location>
</feature>
<feature type="coiled-coil region" evidence="1">
    <location>
        <begin position="761"/>
        <end position="804"/>
    </location>
</feature>
<gene>
    <name evidence="5" type="ORF">TD95_002128</name>
</gene>
<dbReference type="GO" id="GO:0005634">
    <property type="term" value="C:nucleus"/>
    <property type="evidence" value="ECO:0007669"/>
    <property type="project" value="TreeGrafter"/>
</dbReference>
<evidence type="ECO:0008006" key="7">
    <source>
        <dbReference type="Google" id="ProtNLM"/>
    </source>
</evidence>
<evidence type="ECO:0000313" key="6">
    <source>
        <dbReference type="Proteomes" id="UP000033483"/>
    </source>
</evidence>
<evidence type="ECO:0000259" key="4">
    <source>
        <dbReference type="Pfam" id="PF09090"/>
    </source>
</evidence>
<dbReference type="InterPro" id="IPR027159">
    <property type="entry name" value="CBP80"/>
</dbReference>
<evidence type="ECO:0000259" key="3">
    <source>
        <dbReference type="Pfam" id="PF09088"/>
    </source>
</evidence>
<feature type="region of interest" description="Disordered" evidence="2">
    <location>
        <begin position="1"/>
        <end position="37"/>
    </location>
</feature>
<evidence type="ECO:0000313" key="5">
    <source>
        <dbReference type="EMBL" id="KKA26916.1"/>
    </source>
</evidence>
<sequence length="804" mass="90492">MPDYERRPPHGSYNNRKRRYRDDDDNDRRAPRRRVDSAPPHIKLRRQLLSIAESPQDRWQDDMRSIAYLIADNYEESTEVRTMFNELLFLITVEQPMKIPFVGYTLLVVNTLKPSILEKLIPIITDSIQDSMKKGDWRAMKLSLRLLSCLQPALSSDGVFPLLEELFAKAGALQSSRSDDTIGTELVKIILITLPYIMSFSPETWVQKTANLLDQTDIIASEPHTLQSLIDPLLTDNGLETSNGASVISLLQKQLQGEAEKNWPLACMPRPWISPSSDTDMQSKIETSQKHELPTIVVPDQLLQGSRGLFPEVWFSVYSGQDIDSVPPTSAIASTVLRDVLLDTINGLSFNRYSSARALVDVHALFAAETFAPRETPFDRLREIEDGKSTWKSEDVVVDTVFSQIFQLPTPQHKLVYYHSVLTEACKIAPAAIAPSLGRAIRYLYRHTANMDLELSQRFIEWFAHHLSNFGFTWKWQEWVDDVQFAETHPRKSFIIGAIDREIRLSFSQRIKGTLPDVYRDLISPETEVDEPEFKFNNSEIPFSAEGVELAGLLRHKADDDAFQPIFDKIQTSALDIGVDPLVSCVDVLMTAVCWVGSKSLSHGIACIERAKPKLAEFAAASEAACSQIMTSIAKYWKFHPGITIALIEKLLIMAVLPPTAIIQWALSMTEHVDEVSAKDSSLCKSLVFEIVLNTIDRVIQRLHQPLEGSEFTPDMDDLNALLEAITAAVEGIPSGDEDGVDATKTWKARWVRVFKRKAAVQNVLAAEKQVAKEIKDKEEEELAREAQADVEAKAADMEAIMEE</sequence>
<dbReference type="PANTHER" id="PTHR12412">
    <property type="entry name" value="CAP BINDING PROTEIN"/>
    <property type="match status" value="1"/>
</dbReference>
<protein>
    <recommendedName>
        <fullName evidence="7">MIF4G domain-containing protein</fullName>
    </recommendedName>
</protein>
<keyword evidence="6" id="KW-1185">Reference proteome</keyword>
<dbReference type="InterPro" id="IPR015174">
    <property type="entry name" value="MIF4G-like_typ-2"/>
</dbReference>
<dbReference type="FunFam" id="1.25.40.180:FF:000035">
    <property type="entry name" value="snRNA cap binding complex subunit (Gcr3)"/>
    <property type="match status" value="1"/>
</dbReference>
<dbReference type="GO" id="GO:0003729">
    <property type="term" value="F:mRNA binding"/>
    <property type="evidence" value="ECO:0007669"/>
    <property type="project" value="TreeGrafter"/>
</dbReference>
<dbReference type="Gene3D" id="1.25.40.180">
    <property type="match status" value="3"/>
</dbReference>
<proteinExistence type="predicted"/>
<dbReference type="Pfam" id="PF09090">
    <property type="entry name" value="MIF4G_like_2"/>
    <property type="match status" value="1"/>
</dbReference>
<feature type="domain" description="MIF4G-like type 2" evidence="4">
    <location>
        <begin position="534"/>
        <end position="762"/>
    </location>
</feature>
<dbReference type="GO" id="GO:0006406">
    <property type="term" value="P:mRNA export from nucleus"/>
    <property type="evidence" value="ECO:0007669"/>
    <property type="project" value="InterPro"/>
</dbReference>
<dbReference type="PANTHER" id="PTHR12412:SF2">
    <property type="entry name" value="NUCLEAR CAP-BINDING PROTEIN SUBUNIT 1"/>
    <property type="match status" value="1"/>
</dbReference>
<evidence type="ECO:0000256" key="1">
    <source>
        <dbReference type="SAM" id="Coils"/>
    </source>
</evidence>
<reference evidence="5" key="1">
    <citation type="submission" date="2015-03" db="EMBL/GenBank/DDBJ databases">
        <authorList>
            <person name="Radwan O."/>
            <person name="Al-Naeli F.A."/>
            <person name="Rendon G.A."/>
            <person name="Fields C."/>
        </authorList>
    </citation>
    <scope>NUCLEOTIDE SEQUENCE [LARGE SCALE GENOMIC DNA]</scope>
    <source>
        <strain evidence="5">CR-DP1</strain>
    </source>
</reference>
<dbReference type="GO" id="GO:0005846">
    <property type="term" value="C:nuclear cap binding complex"/>
    <property type="evidence" value="ECO:0007669"/>
    <property type="project" value="InterPro"/>
</dbReference>
<organism evidence="5 6">
    <name type="scientific">Thielaviopsis punctulata</name>
    <dbReference type="NCBI Taxonomy" id="72032"/>
    <lineage>
        <taxon>Eukaryota</taxon>
        <taxon>Fungi</taxon>
        <taxon>Dikarya</taxon>
        <taxon>Ascomycota</taxon>
        <taxon>Pezizomycotina</taxon>
        <taxon>Sordariomycetes</taxon>
        <taxon>Hypocreomycetidae</taxon>
        <taxon>Microascales</taxon>
        <taxon>Ceratocystidaceae</taxon>
        <taxon>Thielaviopsis</taxon>
    </lineage>
</organism>
<dbReference type="InterPro" id="IPR016024">
    <property type="entry name" value="ARM-type_fold"/>
</dbReference>
<dbReference type="AlphaFoldDB" id="A0A0F4Z9T5"/>
<keyword evidence="1" id="KW-0175">Coiled coil</keyword>
<name>A0A0F4Z9T5_9PEZI</name>
<dbReference type="GO" id="GO:0000184">
    <property type="term" value="P:nuclear-transcribed mRNA catabolic process, nonsense-mediated decay"/>
    <property type="evidence" value="ECO:0007669"/>
    <property type="project" value="TreeGrafter"/>
</dbReference>
<dbReference type="SUPFAM" id="SSF48371">
    <property type="entry name" value="ARM repeat"/>
    <property type="match status" value="3"/>
</dbReference>
<comment type="caution">
    <text evidence="5">The sequence shown here is derived from an EMBL/GenBank/DDBJ whole genome shotgun (WGS) entry which is preliminary data.</text>
</comment>